<feature type="transmembrane region" description="Helical" evidence="8">
    <location>
        <begin position="184"/>
        <end position="202"/>
    </location>
</feature>
<feature type="compositionally biased region" description="Basic and acidic residues" evidence="7">
    <location>
        <begin position="494"/>
        <end position="506"/>
    </location>
</feature>
<feature type="transmembrane region" description="Helical" evidence="8">
    <location>
        <begin position="135"/>
        <end position="153"/>
    </location>
</feature>
<evidence type="ECO:0000256" key="7">
    <source>
        <dbReference type="SAM" id="MobiDB-lite"/>
    </source>
</evidence>
<feature type="transmembrane region" description="Helical" evidence="8">
    <location>
        <begin position="214"/>
        <end position="232"/>
    </location>
</feature>
<organism evidence="9">
    <name type="scientific">Blastobotrys adeninivorans</name>
    <name type="common">Yeast</name>
    <name type="synonym">Arxula adeninivorans</name>
    <dbReference type="NCBI Taxonomy" id="409370"/>
    <lineage>
        <taxon>Eukaryota</taxon>
        <taxon>Fungi</taxon>
        <taxon>Dikarya</taxon>
        <taxon>Ascomycota</taxon>
        <taxon>Saccharomycotina</taxon>
        <taxon>Dipodascomycetes</taxon>
        <taxon>Dipodascales</taxon>
        <taxon>Trichomonascaceae</taxon>
        <taxon>Blastobotrys</taxon>
    </lineage>
</organism>
<dbReference type="PANTHER" id="PTHR35779">
    <property type="entry name" value="PH-RESPONSE REGULATOR PROTEIN PALH/RIM21"/>
    <property type="match status" value="1"/>
</dbReference>
<feature type="transmembrane region" description="Helical" evidence="8">
    <location>
        <begin position="110"/>
        <end position="128"/>
    </location>
</feature>
<dbReference type="GO" id="GO:0071467">
    <property type="term" value="P:cellular response to pH"/>
    <property type="evidence" value="ECO:0007669"/>
    <property type="project" value="TreeGrafter"/>
</dbReference>
<feature type="transmembrane region" description="Helical" evidence="8">
    <location>
        <begin position="317"/>
        <end position="335"/>
    </location>
</feature>
<keyword evidence="2 8" id="KW-0812">Transmembrane</keyword>
<dbReference type="PANTHER" id="PTHR35779:SF1">
    <property type="entry name" value="PH-RESPONSE REGULATOR PROTEIN PALH_RIM21"/>
    <property type="match status" value="1"/>
</dbReference>
<reference evidence="9" key="1">
    <citation type="submission" date="2014-02" db="EMBL/GenBank/DDBJ databases">
        <authorList>
            <person name="Genoscope - CEA"/>
        </authorList>
    </citation>
    <scope>NUCLEOTIDE SEQUENCE</scope>
    <source>
        <strain evidence="9">LS3</strain>
    </source>
</reference>
<feature type="region of interest" description="Disordered" evidence="7">
    <location>
        <begin position="479"/>
        <end position="506"/>
    </location>
</feature>
<dbReference type="GO" id="GO:0005886">
    <property type="term" value="C:plasma membrane"/>
    <property type="evidence" value="ECO:0007669"/>
    <property type="project" value="TreeGrafter"/>
</dbReference>
<name>A0A060TIT7_BLAAD</name>
<dbReference type="AlphaFoldDB" id="A0A060TIT7"/>
<feature type="transmembrane region" description="Helical" evidence="8">
    <location>
        <begin position="285"/>
        <end position="305"/>
    </location>
</feature>
<protein>
    <recommendedName>
        <fullName evidence="6">pH-response regulator protein palH/RIM21</fullName>
    </recommendedName>
</protein>
<proteinExistence type="inferred from homology"/>
<evidence type="ECO:0000256" key="6">
    <source>
        <dbReference type="ARBA" id="ARBA00040155"/>
    </source>
</evidence>
<comment type="similarity">
    <text evidence="5">Belongs to the palH/RIM21 family.</text>
</comment>
<evidence type="ECO:0000256" key="5">
    <source>
        <dbReference type="ARBA" id="ARBA00038109"/>
    </source>
</evidence>
<comment type="subcellular location">
    <subcellularLocation>
        <location evidence="1">Membrane</location>
        <topology evidence="1">Multi-pass membrane protein</topology>
    </subcellularLocation>
</comment>
<evidence type="ECO:0000313" key="9">
    <source>
        <dbReference type="EMBL" id="CDP38717.1"/>
    </source>
</evidence>
<sequence length="506" mass="56430">MFASKHHSSSGRVRRRDLFRDTGVHDDSSGCSPFAIPTGTVFINGTQTIDLSKVSKVTFTPSCQNGYLLVATVPAPSILELLATKFNQTDLSDFSSWYTPFSTSAVPTTYTVAAATICIWVLFVVMLLSPQIRPLFLQLVCLVSALSVALLSGETIRYLNQQYSRGFTDSVAVLDYLGASDRLMVLWIIANFALMLAEVRTVGRIFPRLRERVLVYWVGTLFAVASTVFYLVDLFAPNDPDDRNQSEDALIVFGYLFSMAISILFASCLGYYTTIKFRFLRHWRVITLGLLTIVASIAQVVLYILDLTITTVDAWSQYVGMVAIMCACVSCWAFMDAVEEVQHKVASLSALGKEVYLEDLPRYRFQRSEKTAMTSTRTVSRLDHEEDGDNDDSASNPEHPESGGVFTGVWSSIKRIGATLRASSRNSSRTSYFVSVQSPHNVHLARSGSTPTIYSRSNMTSPLSPVHNYDRPYRHYNDPQAPPVIYHPVKSARSRRDNLSTTNHDD</sequence>
<evidence type="ECO:0000256" key="4">
    <source>
        <dbReference type="ARBA" id="ARBA00023136"/>
    </source>
</evidence>
<feature type="transmembrane region" description="Helical" evidence="8">
    <location>
        <begin position="252"/>
        <end position="273"/>
    </location>
</feature>
<gene>
    <name evidence="9" type="ORF">GNLVRS02_ARAD1D40898g</name>
</gene>
<dbReference type="EMBL" id="HG937694">
    <property type="protein sequence ID" value="CDP38717.1"/>
    <property type="molecule type" value="Genomic_DNA"/>
</dbReference>
<feature type="region of interest" description="Disordered" evidence="7">
    <location>
        <begin position="374"/>
        <end position="406"/>
    </location>
</feature>
<accession>A0A060TIT7</accession>
<dbReference type="Pfam" id="PF08733">
    <property type="entry name" value="PalH"/>
    <property type="match status" value="1"/>
</dbReference>
<keyword evidence="3 8" id="KW-1133">Transmembrane helix</keyword>
<evidence type="ECO:0000256" key="8">
    <source>
        <dbReference type="SAM" id="Phobius"/>
    </source>
</evidence>
<evidence type="ECO:0000256" key="3">
    <source>
        <dbReference type="ARBA" id="ARBA00022989"/>
    </source>
</evidence>
<dbReference type="InterPro" id="IPR014844">
    <property type="entry name" value="PalH"/>
</dbReference>
<evidence type="ECO:0000256" key="1">
    <source>
        <dbReference type="ARBA" id="ARBA00004141"/>
    </source>
</evidence>
<evidence type="ECO:0000256" key="2">
    <source>
        <dbReference type="ARBA" id="ARBA00022692"/>
    </source>
</evidence>
<dbReference type="PhylomeDB" id="A0A060TIT7"/>
<keyword evidence="4 8" id="KW-0472">Membrane</keyword>
<reference evidence="9" key="2">
    <citation type="submission" date="2014-06" db="EMBL/GenBank/DDBJ databases">
        <title>The complete genome of Blastobotrys (Arxula) adeninivorans LS3 - a yeast of biotechnological interest.</title>
        <authorList>
            <person name="Kunze G."/>
            <person name="Gaillardin C."/>
            <person name="Czernicka M."/>
            <person name="Durrens P."/>
            <person name="Martin T."/>
            <person name="Boer E."/>
            <person name="Gabaldon T."/>
            <person name="Cruz J."/>
            <person name="Talla E."/>
            <person name="Marck C."/>
            <person name="Goffeau A."/>
            <person name="Barbe V."/>
            <person name="Baret P."/>
            <person name="Baronian K."/>
            <person name="Beier S."/>
            <person name="Bleykasten C."/>
            <person name="Bode R."/>
            <person name="Casaregola S."/>
            <person name="Despons L."/>
            <person name="Fairhead C."/>
            <person name="Giersberg M."/>
            <person name="Gierski P."/>
            <person name="Hahnel U."/>
            <person name="Hartmann A."/>
            <person name="Jankowska D."/>
            <person name="Jubin C."/>
            <person name="Jung P."/>
            <person name="Lafontaine I."/>
            <person name="Leh-Louis V."/>
            <person name="Lemaire M."/>
            <person name="Marcet-Houben M."/>
            <person name="Mascher M."/>
            <person name="Morel G."/>
            <person name="Richard G.-F."/>
            <person name="Riechen J."/>
            <person name="Sacerdot C."/>
            <person name="Sarkar A."/>
            <person name="Savel G."/>
            <person name="Schacherer J."/>
            <person name="Sherman D."/>
            <person name="Straub M.-L."/>
            <person name="Stein N."/>
            <person name="Thierry A."/>
            <person name="Trautwein-Schult A."/>
            <person name="Westhof E."/>
            <person name="Worch S."/>
            <person name="Dujon B."/>
            <person name="Souciet J.-L."/>
            <person name="Wincker P."/>
            <person name="Scholz U."/>
            <person name="Neuveglise N."/>
        </authorList>
    </citation>
    <scope>NUCLEOTIDE SEQUENCE</scope>
    <source>
        <strain evidence="9">LS3</strain>
    </source>
</reference>